<keyword evidence="6 7" id="KW-0472">Membrane</keyword>
<dbReference type="Pfam" id="PF03600">
    <property type="entry name" value="CitMHS"/>
    <property type="match status" value="1"/>
</dbReference>
<evidence type="ECO:0000256" key="6">
    <source>
        <dbReference type="ARBA" id="ARBA00023136"/>
    </source>
</evidence>
<keyword evidence="5 7" id="KW-1133">Transmembrane helix</keyword>
<dbReference type="KEGG" id="nvn:NVIE_026090"/>
<evidence type="ECO:0000256" key="2">
    <source>
        <dbReference type="ARBA" id="ARBA00022448"/>
    </source>
</evidence>
<dbReference type="PANTHER" id="PTHR43302:SF5">
    <property type="entry name" value="TRANSPORTER ARSB-RELATED"/>
    <property type="match status" value="1"/>
</dbReference>
<keyword evidence="3" id="KW-1003">Cell membrane</keyword>
<accession>A0A060HP29</accession>
<feature type="transmembrane region" description="Helical" evidence="7">
    <location>
        <begin position="64"/>
        <end position="85"/>
    </location>
</feature>
<evidence type="ECO:0000256" key="3">
    <source>
        <dbReference type="ARBA" id="ARBA00022475"/>
    </source>
</evidence>
<protein>
    <submittedName>
        <fullName evidence="9">Putative arsenical pump membrane protein</fullName>
    </submittedName>
</protein>
<evidence type="ECO:0000256" key="7">
    <source>
        <dbReference type="SAM" id="Phobius"/>
    </source>
</evidence>
<dbReference type="AlphaFoldDB" id="A0A060HP29"/>
<feature type="transmembrane region" description="Helical" evidence="7">
    <location>
        <begin position="175"/>
        <end position="193"/>
    </location>
</feature>
<feature type="transmembrane region" description="Helical" evidence="7">
    <location>
        <begin position="273"/>
        <end position="293"/>
    </location>
</feature>
<dbReference type="CDD" id="cd01117">
    <property type="entry name" value="YbiR_permease"/>
    <property type="match status" value="1"/>
</dbReference>
<keyword evidence="2" id="KW-0813">Transport</keyword>
<feature type="transmembrane region" description="Helical" evidence="7">
    <location>
        <begin position="407"/>
        <end position="433"/>
    </location>
</feature>
<keyword evidence="4 7" id="KW-0812">Transmembrane</keyword>
<proteinExistence type="predicted"/>
<evidence type="ECO:0000313" key="10">
    <source>
        <dbReference type="Proteomes" id="UP000027093"/>
    </source>
</evidence>
<reference evidence="9 10" key="1">
    <citation type="journal article" date="2014" name="Int. J. Syst. Evol. Microbiol.">
        <title>Nitrososphaera viennensis gen. nov., sp. nov., an aerobic and mesophilic, ammonia-oxidizing archaeon from soil and a member of the archaeal phylum Thaumarchaeota.</title>
        <authorList>
            <person name="Stieglmeier M."/>
            <person name="Klingl A."/>
            <person name="Alves R.J."/>
            <person name="Rittmann S.K."/>
            <person name="Melcher M."/>
            <person name="Leisch N."/>
            <person name="Schleper C."/>
        </authorList>
    </citation>
    <scope>NUCLEOTIDE SEQUENCE [LARGE SCALE GENOMIC DNA]</scope>
    <source>
        <strain evidence="9">EN76</strain>
    </source>
</reference>
<keyword evidence="10" id="KW-1185">Reference proteome</keyword>
<dbReference type="GO" id="GO:0055085">
    <property type="term" value="P:transmembrane transport"/>
    <property type="evidence" value="ECO:0007669"/>
    <property type="project" value="InterPro"/>
</dbReference>
<dbReference type="HOGENOM" id="CLU_011920_3_0_2"/>
<organism evidence="9 10">
    <name type="scientific">Nitrososphaera viennensis EN76</name>
    <dbReference type="NCBI Taxonomy" id="926571"/>
    <lineage>
        <taxon>Archaea</taxon>
        <taxon>Nitrososphaerota</taxon>
        <taxon>Nitrososphaeria</taxon>
        <taxon>Nitrososphaerales</taxon>
        <taxon>Nitrososphaeraceae</taxon>
        <taxon>Nitrososphaera</taxon>
    </lineage>
</organism>
<evidence type="ECO:0000259" key="8">
    <source>
        <dbReference type="Pfam" id="PF03600"/>
    </source>
</evidence>
<dbReference type="GO" id="GO:0005886">
    <property type="term" value="C:plasma membrane"/>
    <property type="evidence" value="ECO:0007669"/>
    <property type="project" value="UniProtKB-SubCell"/>
</dbReference>
<evidence type="ECO:0000256" key="1">
    <source>
        <dbReference type="ARBA" id="ARBA00004651"/>
    </source>
</evidence>
<feature type="transmembrane region" description="Helical" evidence="7">
    <location>
        <begin position="35"/>
        <end position="57"/>
    </location>
</feature>
<evidence type="ECO:0000313" key="9">
    <source>
        <dbReference type="EMBL" id="AIC16880.1"/>
    </source>
</evidence>
<dbReference type="PANTHER" id="PTHR43302">
    <property type="entry name" value="TRANSPORTER ARSB-RELATED"/>
    <property type="match status" value="1"/>
</dbReference>
<feature type="transmembrane region" description="Helical" evidence="7">
    <location>
        <begin position="131"/>
        <end position="147"/>
    </location>
</feature>
<feature type="transmembrane region" description="Helical" evidence="7">
    <location>
        <begin position="91"/>
        <end position="110"/>
    </location>
</feature>
<evidence type="ECO:0000256" key="5">
    <source>
        <dbReference type="ARBA" id="ARBA00022989"/>
    </source>
</evidence>
<dbReference type="STRING" id="926571.NVIE_026090"/>
<name>A0A060HP29_9ARCH</name>
<feature type="transmembrane region" description="Helical" evidence="7">
    <location>
        <begin position="213"/>
        <end position="232"/>
    </location>
</feature>
<gene>
    <name evidence="9" type="primary">arsB</name>
    <name evidence="9" type="ORF">NVIE_026090</name>
</gene>
<sequence length="473" mass="50976">MLLLTHIVISYYIVQNLYLRNAACPASKGYSHTPFYPIAVQEYVALGVFALVYVLIIGRRRFKVPIWAAMLIGAALMVGLQVTGISDAFRAVNLEVIAFLFGMFSIVSALERAGVLKMIAVRMLARARTPAQLLMIFVIGMGALAAFLVNDTIALLGIPLAVHVARHARIKPAILLLALAFGITVGSVMTPIGNPQNLLIAIDSGMQFPFVTFLLYLSVPTMANLFVTYLILRAYFRKELPEALERAPAEVVAEEEGEEEDGGVYYNHRQARLAIYITIATLAGFVISEFLHVLRVADFGLSIVAMLGAAALYALSSERTQILKKVDYSVLVFFAAMFVVTSAMWQSGAIAIITGWLPDPSPADKAQSLGVITAASLSLSQVLSNVPFVALYDFVMTESGFGSGHVAQWLMLAAASTIAGNLTILGAASNVIVIEAAEARGVRAFSFFEFAKVGSVITAANIAIYYAFITLVL</sequence>
<feature type="transmembrane region" description="Helical" evidence="7">
    <location>
        <begin position="453"/>
        <end position="472"/>
    </location>
</feature>
<dbReference type="EMBL" id="CP007536">
    <property type="protein sequence ID" value="AIC16880.1"/>
    <property type="molecule type" value="Genomic_DNA"/>
</dbReference>
<evidence type="ECO:0000256" key="4">
    <source>
        <dbReference type="ARBA" id="ARBA00022692"/>
    </source>
</evidence>
<comment type="subcellular location">
    <subcellularLocation>
        <location evidence="1">Cell membrane</location>
        <topology evidence="1">Multi-pass membrane protein</topology>
    </subcellularLocation>
</comment>
<feature type="domain" description="Citrate transporter-like" evidence="8">
    <location>
        <begin position="53"/>
        <end position="419"/>
    </location>
</feature>
<feature type="transmembrane region" description="Helical" evidence="7">
    <location>
        <begin position="299"/>
        <end position="316"/>
    </location>
</feature>
<dbReference type="InterPro" id="IPR004680">
    <property type="entry name" value="Cit_transptr-like_dom"/>
</dbReference>
<feature type="transmembrane region" description="Helical" evidence="7">
    <location>
        <begin position="328"/>
        <end position="357"/>
    </location>
</feature>
<feature type="transmembrane region" description="Helical" evidence="7">
    <location>
        <begin position="153"/>
        <end position="168"/>
    </location>
</feature>
<dbReference type="Proteomes" id="UP000027093">
    <property type="component" value="Chromosome"/>
</dbReference>